<evidence type="ECO:0000313" key="4">
    <source>
        <dbReference type="Proteomes" id="UP000030121"/>
    </source>
</evidence>
<dbReference type="GO" id="GO:0016757">
    <property type="term" value="F:glycosyltransferase activity"/>
    <property type="evidence" value="ECO:0007669"/>
    <property type="project" value="InterPro"/>
</dbReference>
<protein>
    <submittedName>
        <fullName evidence="3">N-acetyl-alpha-D-glucosaminyl L-malate synthase</fullName>
    </submittedName>
</protein>
<dbReference type="GO" id="GO:0071793">
    <property type="term" value="P:bacillithiol biosynthetic process"/>
    <property type="evidence" value="ECO:0007669"/>
    <property type="project" value="InterPro"/>
</dbReference>
<dbReference type="SUPFAM" id="SSF53756">
    <property type="entry name" value="UDP-Glycosyltransferase/glycogen phosphorylase"/>
    <property type="match status" value="1"/>
</dbReference>
<proteinExistence type="predicted"/>
<dbReference type="EMBL" id="JRLW01000004">
    <property type="protein sequence ID" value="KGO89963.1"/>
    <property type="molecule type" value="Genomic_DNA"/>
</dbReference>
<dbReference type="eggNOG" id="COG0438">
    <property type="taxonomic scope" value="Bacteria"/>
</dbReference>
<feature type="domain" description="Glycosyltransferase subfamily 4-like N-terminal" evidence="2">
    <location>
        <begin position="11"/>
        <end position="179"/>
    </location>
</feature>
<dbReference type="Gene3D" id="3.40.50.2000">
    <property type="entry name" value="Glycogen Phosphorylase B"/>
    <property type="match status" value="2"/>
</dbReference>
<dbReference type="PANTHER" id="PTHR45947">
    <property type="entry name" value="SULFOQUINOVOSYL TRANSFERASE SQD2"/>
    <property type="match status" value="1"/>
</dbReference>
<reference evidence="3 4" key="1">
    <citation type="submission" date="2013-09" db="EMBL/GenBank/DDBJ databases">
        <authorList>
            <person name="Zeng Z."/>
            <person name="Chen C."/>
        </authorList>
    </citation>
    <scope>NUCLEOTIDE SEQUENCE [LARGE SCALE GENOMIC DNA]</scope>
    <source>
        <strain evidence="3 4">GH29-5</strain>
    </source>
</reference>
<feature type="domain" description="Glycosyl transferase family 1" evidence="1">
    <location>
        <begin position="196"/>
        <end position="349"/>
    </location>
</feature>
<dbReference type="STRING" id="1121899.GCA_000430025_01385"/>
<gene>
    <name evidence="3" type="ORF">Q764_04970</name>
</gene>
<name>A0A0A2MES8_9FLAO</name>
<evidence type="ECO:0000313" key="3">
    <source>
        <dbReference type="EMBL" id="KGO89963.1"/>
    </source>
</evidence>
<dbReference type="OrthoDB" id="9810929at2"/>
<organism evidence="3 4">
    <name type="scientific">Flavobacterium suncheonense GH29-5 = DSM 17707</name>
    <dbReference type="NCBI Taxonomy" id="1121899"/>
    <lineage>
        <taxon>Bacteria</taxon>
        <taxon>Pseudomonadati</taxon>
        <taxon>Bacteroidota</taxon>
        <taxon>Flavobacteriia</taxon>
        <taxon>Flavobacteriales</taxon>
        <taxon>Flavobacteriaceae</taxon>
        <taxon>Flavobacterium</taxon>
    </lineage>
</organism>
<comment type="caution">
    <text evidence="3">The sequence shown here is derived from an EMBL/GenBank/DDBJ whole genome shotgun (WGS) entry which is preliminary data.</text>
</comment>
<accession>A0A0A2MES8</accession>
<dbReference type="InterPro" id="IPR028098">
    <property type="entry name" value="Glyco_trans_4-like_N"/>
</dbReference>
<dbReference type="PANTHER" id="PTHR45947:SF3">
    <property type="entry name" value="SULFOQUINOVOSYL TRANSFERASE SQD2"/>
    <property type="match status" value="1"/>
</dbReference>
<keyword evidence="4" id="KW-1185">Reference proteome</keyword>
<dbReference type="RefSeq" id="WP_026981611.1">
    <property type="nucleotide sequence ID" value="NZ_JRLW01000004.1"/>
</dbReference>
<sequence length="383" mass="43359">MKIAIVCYPTFGGSGVVATELGLELARRGHEIHFITYSQPVRLALLNPNIHYHEVNVPEYPLFHYQPYELALSSKLVDMVKLHKIEILHVHYAIPHAYAGYMAKQMLKSEGIRIPMITTLHGTDITLVGNHPFYKPAVSFSINKSDYVTSVSQSLKEDTYKLFDIKKEIEVIPNFIEIDKERTDVNSACHRSLMATQDQKIITHISNFRKVKRIPDVIKTFYEIQKTIPSKLMMVGEGPEKEIAEKMCDDLKINDKVIFFGNSNEIDKILSYSDLFLLPSETESFGLAALEAMASGVPVISSNSGGLPEVNKQGFSGYLSNVGDVEDMAKNAITILSDDETLLKFKRNALELAKEFDILKIMPIYEKLYEKALQKYEDKNMVK</sequence>
<dbReference type="InterPro" id="IPR050194">
    <property type="entry name" value="Glycosyltransferase_grp1"/>
</dbReference>
<dbReference type="Pfam" id="PF00534">
    <property type="entry name" value="Glycos_transf_1"/>
    <property type="match status" value="1"/>
</dbReference>
<dbReference type="Proteomes" id="UP000030121">
    <property type="component" value="Unassembled WGS sequence"/>
</dbReference>
<dbReference type="NCBIfam" id="TIGR03999">
    <property type="entry name" value="thiol_BshA"/>
    <property type="match status" value="1"/>
</dbReference>
<dbReference type="AlphaFoldDB" id="A0A0A2MES8"/>
<dbReference type="InterPro" id="IPR001296">
    <property type="entry name" value="Glyco_trans_1"/>
</dbReference>
<dbReference type="Pfam" id="PF13439">
    <property type="entry name" value="Glyco_transf_4"/>
    <property type="match status" value="1"/>
</dbReference>
<evidence type="ECO:0000259" key="2">
    <source>
        <dbReference type="Pfam" id="PF13439"/>
    </source>
</evidence>
<dbReference type="InterPro" id="IPR023881">
    <property type="entry name" value="Thiol_BshA"/>
</dbReference>
<evidence type="ECO:0000259" key="1">
    <source>
        <dbReference type="Pfam" id="PF00534"/>
    </source>
</evidence>